<evidence type="ECO:0000313" key="9">
    <source>
        <dbReference type="Proteomes" id="UP000754883"/>
    </source>
</evidence>
<dbReference type="SUPFAM" id="SSF54373">
    <property type="entry name" value="FAD-linked reductases, C-terminal domain"/>
    <property type="match status" value="1"/>
</dbReference>
<evidence type="ECO:0000259" key="7">
    <source>
        <dbReference type="Pfam" id="PF01593"/>
    </source>
</evidence>
<dbReference type="SUPFAM" id="SSF51905">
    <property type="entry name" value="FAD/NAD(P)-binding domain"/>
    <property type="match status" value="1"/>
</dbReference>
<feature type="binding site" evidence="5">
    <location>
        <begin position="31"/>
        <end position="32"/>
    </location>
    <ligand>
        <name>FAD</name>
        <dbReference type="ChEBI" id="CHEBI:57692"/>
    </ligand>
</feature>
<organism evidence="8 9">
    <name type="scientific">Clonostachys byssicola</name>
    <dbReference type="NCBI Taxonomy" id="160290"/>
    <lineage>
        <taxon>Eukaryota</taxon>
        <taxon>Fungi</taxon>
        <taxon>Dikarya</taxon>
        <taxon>Ascomycota</taxon>
        <taxon>Pezizomycotina</taxon>
        <taxon>Sordariomycetes</taxon>
        <taxon>Hypocreomycetidae</taxon>
        <taxon>Hypocreales</taxon>
        <taxon>Bionectriaceae</taxon>
        <taxon>Clonostachys</taxon>
    </lineage>
</organism>
<evidence type="ECO:0000256" key="5">
    <source>
        <dbReference type="PIRSR" id="PIRSR601613-1"/>
    </source>
</evidence>
<protein>
    <recommendedName>
        <fullName evidence="6">Amine oxidase</fullName>
        <ecNumber evidence="6">1.4.3.-</ecNumber>
    </recommendedName>
</protein>
<dbReference type="OrthoDB" id="5046242at2759"/>
<evidence type="ECO:0000256" key="1">
    <source>
        <dbReference type="ARBA" id="ARBA00001974"/>
    </source>
</evidence>
<dbReference type="InterPro" id="IPR001613">
    <property type="entry name" value="Flavin_amine_oxidase"/>
</dbReference>
<proteinExistence type="inferred from homology"/>
<dbReference type="PRINTS" id="PR00757">
    <property type="entry name" value="AMINEOXDASEF"/>
</dbReference>
<dbReference type="EMBL" id="CABFNO020001476">
    <property type="protein sequence ID" value="CAG9990774.1"/>
    <property type="molecule type" value="Genomic_DNA"/>
</dbReference>
<evidence type="ECO:0000256" key="3">
    <source>
        <dbReference type="ARBA" id="ARBA00023002"/>
    </source>
</evidence>
<name>A0A9N9ULG2_9HYPO</name>
<comment type="caution">
    <text evidence="8">The sequence shown here is derived from an EMBL/GenBank/DDBJ whole genome shotgun (WGS) entry which is preliminary data.</text>
</comment>
<comment type="catalytic activity">
    <reaction evidence="4">
        <text>a secondary aliphatic amine + O2 + H2O = a primary amine + an aldehyde + H2O2</text>
        <dbReference type="Rhea" id="RHEA:26414"/>
        <dbReference type="ChEBI" id="CHEBI:15377"/>
        <dbReference type="ChEBI" id="CHEBI:15379"/>
        <dbReference type="ChEBI" id="CHEBI:16240"/>
        <dbReference type="ChEBI" id="CHEBI:17478"/>
        <dbReference type="ChEBI" id="CHEBI:58855"/>
        <dbReference type="ChEBI" id="CHEBI:65296"/>
        <dbReference type="EC" id="1.4.3.4"/>
    </reaction>
</comment>
<dbReference type="GO" id="GO:0097621">
    <property type="term" value="F:monoamine oxidase activity"/>
    <property type="evidence" value="ECO:0007669"/>
    <property type="project" value="UniProtKB-EC"/>
</dbReference>
<feature type="binding site" evidence="5">
    <location>
        <position position="12"/>
    </location>
    <ligand>
        <name>FAD</name>
        <dbReference type="ChEBI" id="CHEBI:57692"/>
    </ligand>
</feature>
<dbReference type="Gene3D" id="3.90.660.10">
    <property type="match status" value="1"/>
</dbReference>
<feature type="domain" description="Amine oxidase" evidence="7">
    <location>
        <begin position="11"/>
        <end position="468"/>
    </location>
</feature>
<reference evidence="8 9" key="2">
    <citation type="submission" date="2021-10" db="EMBL/GenBank/DDBJ databases">
        <authorList>
            <person name="Piombo E."/>
        </authorList>
    </citation>
    <scope>NUCLEOTIDE SEQUENCE [LARGE SCALE GENOMIC DNA]</scope>
</reference>
<accession>A0A9N9ULG2</accession>
<evidence type="ECO:0000256" key="6">
    <source>
        <dbReference type="RuleBase" id="RU362067"/>
    </source>
</evidence>
<comment type="similarity">
    <text evidence="2 6">Belongs to the flavin monoamine oxidase family.</text>
</comment>
<dbReference type="Gene3D" id="1.10.405.10">
    <property type="entry name" value="Guanine Nucleotide Dissociation Inhibitor, domain 1"/>
    <property type="match status" value="1"/>
</dbReference>
<dbReference type="InterPro" id="IPR002937">
    <property type="entry name" value="Amino_oxidase"/>
</dbReference>
<feature type="binding site" evidence="5">
    <location>
        <position position="252"/>
    </location>
    <ligand>
        <name>FAD</name>
        <dbReference type="ChEBI" id="CHEBI:57692"/>
    </ligand>
</feature>
<dbReference type="EC" id="1.4.3.-" evidence="6"/>
<evidence type="ECO:0000256" key="2">
    <source>
        <dbReference type="ARBA" id="ARBA00005995"/>
    </source>
</evidence>
<keyword evidence="9" id="KW-1185">Reference proteome</keyword>
<gene>
    <name evidence="8" type="ORF">CBYS24578_00007021</name>
</gene>
<dbReference type="PANTHER" id="PTHR43563">
    <property type="entry name" value="AMINE OXIDASE"/>
    <property type="match status" value="1"/>
</dbReference>
<evidence type="ECO:0000313" key="8">
    <source>
        <dbReference type="EMBL" id="CAG9990774.1"/>
    </source>
</evidence>
<dbReference type="InterPro" id="IPR050703">
    <property type="entry name" value="Flavin_MAO"/>
</dbReference>
<keyword evidence="6" id="KW-0285">Flavoprotein</keyword>
<keyword evidence="3 6" id="KW-0560">Oxidoreductase</keyword>
<dbReference type="PANTHER" id="PTHR43563:SF14">
    <property type="entry name" value="AMINE OXIDASE"/>
    <property type="match status" value="1"/>
</dbReference>
<dbReference type="Gene3D" id="3.50.50.60">
    <property type="entry name" value="FAD/NAD(P)-binding domain"/>
    <property type="match status" value="1"/>
</dbReference>
<comment type="cofactor">
    <cofactor evidence="1 6">
        <name>FAD</name>
        <dbReference type="ChEBI" id="CHEBI:57692"/>
    </cofactor>
</comment>
<dbReference type="Proteomes" id="UP000754883">
    <property type="component" value="Unassembled WGS sequence"/>
</dbReference>
<reference evidence="9" key="1">
    <citation type="submission" date="2019-06" db="EMBL/GenBank/DDBJ databases">
        <authorList>
            <person name="Broberg M."/>
        </authorList>
    </citation>
    <scope>NUCLEOTIDE SEQUENCE [LARGE SCALE GENOMIC DNA]</scope>
</reference>
<dbReference type="InterPro" id="IPR036188">
    <property type="entry name" value="FAD/NAD-bd_sf"/>
</dbReference>
<feature type="binding site" evidence="5">
    <location>
        <position position="445"/>
    </location>
    <ligand>
        <name>FAD</name>
        <dbReference type="ChEBI" id="CHEBI:57692"/>
    </ligand>
</feature>
<evidence type="ECO:0000256" key="4">
    <source>
        <dbReference type="ARBA" id="ARBA00048448"/>
    </source>
</evidence>
<feature type="binding site" evidence="5">
    <location>
        <position position="358"/>
    </location>
    <ligand>
        <name>substrate</name>
    </ligand>
</feature>
<dbReference type="AlphaFoldDB" id="A0A9N9ULG2"/>
<keyword evidence="6" id="KW-0274">FAD</keyword>
<sequence length="479" mass="53107">MFDVLIVGAGMSGLQAALSAKEAGLSFAVIEARDRVGGKVWSPPLASGRGRADLGAAWINDEMQPLITAYVRRFGMKTVRQPIDLTSIMQVSETERLEFPFGMVPEVNLPPPSIPINGYLVVANSDCQFASEERKNLEMIRDHIEAESQKKKPPKPEDDLLSLDAYVRKLGANEKTCKMVNIWVRAMHGLESTEESAAHFIDYCRRNHGLLAARADDHTGGNYMRLAEGTQPIAFGIADLIGYQYIYLGQPVHSITDENDKITITTTEGKTFVAKKAIVSIPSALFKDLHWTPALPTALQERSSNAKLGHYSKAVICYDKPWWRDLGFNGFFFSFSGPISIVRDSSVPEKGLYGLTAFVNGSVGAEWAKKDPHTRRRIILEQLASVYNVGKDPELWRPIEFFDQIWKHEPYSQGALSPIPAIGHYVKHWDIHGKPVGNIHFVGTEYSHHWKGYMEGALTSGREGAAQVVAALGGSRSRL</sequence>
<dbReference type="Pfam" id="PF01593">
    <property type="entry name" value="Amino_oxidase"/>
    <property type="match status" value="1"/>
</dbReference>